<sequence precursor="true">MMRHRRLKTSASMLALSTAIFAAGQVQAQTNNDSQAVEEVVVTGIRASLERSIEIKRTNSGVVDAISAEDIGKFPDTNLAESLQRITGVSIDRTNGEGSQVTVRGFGGGFNLVTLNGRTMPTANVSTVGGDQSADFQTGTSRSFDFSNLASEGVSTLEVYKTGRAGIPSGGIGATINVKTRRPFDAREHGLSGSIGAKAVYDTSMKERLEDASKVTPEVSGLLNWLDSEEKFGVTLFGSYQKRNFTSRSATSNDWNIRTYSDFLNPANGFVRNGGATQITNAPANGSTLVAIPNDSRYHFSQGNRERVNAQATFQWRPTENVVITADGLYAQNKSFERRNDQTNWFNRPFDKVTFDKNPTVATAVFLQETLSGTKDTGFEQQYRANEDKLQSFGLNGVWDVTDRFKVSLDGHVSKAESNPDAPNGTSSTSVSIGAPIISSHSVDYSGKIPVQAVTINDALPRGNGNGKLDIGDLGSQVARTSAQSQDQKIKEFRADASYELDDNGSKFDFGFDYRASKMKQASINTQQDLGSWGISNPRDVQQYAGSLVKEFCMSCRFDSFDPKQSGVGLVAFRANAIDLYNALSAPYVALGNKVGVTSQDDNRVNEDVWGVYGQLTWKGELAGREASMVAGARYEETKSKSVSLIRTPQAIVWTADNDFRVDTATTYSPISGKNKYSNLLPALDFQVELAKDLLGRFSFSRTIARPDYGNLFASVSAQAPNRPIANGAIPLGTRGNPELQPLISDNFDVSIEWYYKPSSYVSAGFFEKRVNNFVGTGTFNQSLFGLRDPSSGAAGTRSGDARASLTTIGANQTDVNLFTMTSLIQTTGSVAAATAVFQANRGPSGDLNQAFVDQVLAATDVSPTAADPLFNFQVAQPINNKTGKIHGFEIAAQHFFGDTGFGLSGAYTLVRGDVGFDIASDPGQDQFALLGLSDTANATLIYEKNGLSARVAYNWRDKFLQATNRGGSRNPVFVAPFGQVDFNVSYDVTSSLAISLEGINLTKENLRTYARDENELWYAQELDRRFLLGARYRF</sequence>
<evidence type="ECO:0000256" key="1">
    <source>
        <dbReference type="ARBA" id="ARBA00004442"/>
    </source>
</evidence>
<dbReference type="Gene3D" id="2.170.130.10">
    <property type="entry name" value="TonB-dependent receptor, plug domain"/>
    <property type="match status" value="1"/>
</dbReference>
<evidence type="ECO:0000256" key="5">
    <source>
        <dbReference type="SAM" id="SignalP"/>
    </source>
</evidence>
<feature type="chain" id="PRO_5002755975" evidence="5">
    <location>
        <begin position="29"/>
        <end position="1035"/>
    </location>
</feature>
<dbReference type="NCBIfam" id="TIGR01782">
    <property type="entry name" value="TonB-Xanth-Caul"/>
    <property type="match status" value="1"/>
</dbReference>
<evidence type="ECO:0000256" key="4">
    <source>
        <dbReference type="RuleBase" id="RU003357"/>
    </source>
</evidence>
<dbReference type="AlphaFoldDB" id="B0T4M7"/>
<keyword evidence="3" id="KW-0998">Cell outer membrane</keyword>
<dbReference type="KEGG" id="cak:Caul_1850"/>
<protein>
    <submittedName>
        <fullName evidence="8">TonB-dependent receptor</fullName>
    </submittedName>
</protein>
<dbReference type="InterPro" id="IPR000531">
    <property type="entry name" value="Beta-barrel_TonB"/>
</dbReference>
<dbReference type="GO" id="GO:0009279">
    <property type="term" value="C:cell outer membrane"/>
    <property type="evidence" value="ECO:0007669"/>
    <property type="project" value="UniProtKB-SubCell"/>
</dbReference>
<dbReference type="InterPro" id="IPR012910">
    <property type="entry name" value="Plug_dom"/>
</dbReference>
<proteinExistence type="inferred from homology"/>
<name>B0T4M7_CAUSK</name>
<dbReference type="SUPFAM" id="SSF56935">
    <property type="entry name" value="Porins"/>
    <property type="match status" value="1"/>
</dbReference>
<dbReference type="InterPro" id="IPR010104">
    <property type="entry name" value="TonB_rcpt_bac"/>
</dbReference>
<dbReference type="OrthoDB" id="5476657at2"/>
<evidence type="ECO:0000259" key="7">
    <source>
        <dbReference type="Pfam" id="PF07715"/>
    </source>
</evidence>
<keyword evidence="2 4" id="KW-0472">Membrane</keyword>
<dbReference type="STRING" id="366602.Caul_1850"/>
<feature type="signal peptide" evidence="5">
    <location>
        <begin position="1"/>
        <end position="28"/>
    </location>
</feature>
<comment type="subcellular location">
    <subcellularLocation>
        <location evidence="1 4">Cell outer membrane</location>
    </subcellularLocation>
</comment>
<dbReference type="InterPro" id="IPR037066">
    <property type="entry name" value="Plug_dom_sf"/>
</dbReference>
<dbReference type="EMBL" id="CP000927">
    <property type="protein sequence ID" value="ABZ70979.1"/>
    <property type="molecule type" value="Genomic_DNA"/>
</dbReference>
<dbReference type="Pfam" id="PF00593">
    <property type="entry name" value="TonB_dep_Rec_b-barrel"/>
    <property type="match status" value="1"/>
</dbReference>
<keyword evidence="5" id="KW-0732">Signal</keyword>
<accession>B0T4M7</accession>
<evidence type="ECO:0000256" key="2">
    <source>
        <dbReference type="ARBA" id="ARBA00023136"/>
    </source>
</evidence>
<comment type="similarity">
    <text evidence="4">Belongs to the TonB-dependent receptor family.</text>
</comment>
<gene>
    <name evidence="8" type="ordered locus">Caul_1850</name>
</gene>
<keyword evidence="4" id="KW-0798">TonB box</keyword>
<organism evidence="8">
    <name type="scientific">Caulobacter sp. (strain K31)</name>
    <dbReference type="NCBI Taxonomy" id="366602"/>
    <lineage>
        <taxon>Bacteria</taxon>
        <taxon>Pseudomonadati</taxon>
        <taxon>Pseudomonadota</taxon>
        <taxon>Alphaproteobacteria</taxon>
        <taxon>Caulobacterales</taxon>
        <taxon>Caulobacteraceae</taxon>
        <taxon>Caulobacter</taxon>
    </lineage>
</organism>
<dbReference type="Gene3D" id="2.40.170.20">
    <property type="entry name" value="TonB-dependent receptor, beta-barrel domain"/>
    <property type="match status" value="1"/>
</dbReference>
<feature type="domain" description="TonB-dependent receptor-like beta-barrel" evidence="6">
    <location>
        <begin position="472"/>
        <end position="1002"/>
    </location>
</feature>
<evidence type="ECO:0000259" key="6">
    <source>
        <dbReference type="Pfam" id="PF00593"/>
    </source>
</evidence>
<evidence type="ECO:0000313" key="8">
    <source>
        <dbReference type="EMBL" id="ABZ70979.1"/>
    </source>
</evidence>
<dbReference type="Pfam" id="PF07715">
    <property type="entry name" value="Plug"/>
    <property type="match status" value="1"/>
</dbReference>
<keyword evidence="8" id="KW-0675">Receptor</keyword>
<dbReference type="HOGENOM" id="CLU_006935_2_0_5"/>
<dbReference type="InterPro" id="IPR036942">
    <property type="entry name" value="Beta-barrel_TonB_sf"/>
</dbReference>
<dbReference type="eggNOG" id="COG1629">
    <property type="taxonomic scope" value="Bacteria"/>
</dbReference>
<dbReference type="PANTHER" id="PTHR40980:SF3">
    <property type="entry name" value="TONB-DEPENDENT RECEPTOR-LIKE BETA-BARREL DOMAIN-CONTAINING PROTEIN"/>
    <property type="match status" value="1"/>
</dbReference>
<dbReference type="PANTHER" id="PTHR40980">
    <property type="entry name" value="PLUG DOMAIN-CONTAINING PROTEIN"/>
    <property type="match status" value="1"/>
</dbReference>
<evidence type="ECO:0000256" key="3">
    <source>
        <dbReference type="ARBA" id="ARBA00023237"/>
    </source>
</evidence>
<feature type="domain" description="TonB-dependent receptor plug" evidence="7">
    <location>
        <begin position="57"/>
        <end position="167"/>
    </location>
</feature>
<reference evidence="8" key="1">
    <citation type="submission" date="2008-01" db="EMBL/GenBank/DDBJ databases">
        <title>Complete sequence of chromosome of Caulobacter sp. K31.</title>
        <authorList>
            <consortium name="US DOE Joint Genome Institute"/>
            <person name="Copeland A."/>
            <person name="Lucas S."/>
            <person name="Lapidus A."/>
            <person name="Barry K."/>
            <person name="Glavina del Rio T."/>
            <person name="Dalin E."/>
            <person name="Tice H."/>
            <person name="Pitluck S."/>
            <person name="Bruce D."/>
            <person name="Goodwin L."/>
            <person name="Thompson L.S."/>
            <person name="Brettin T."/>
            <person name="Detter J.C."/>
            <person name="Han C."/>
            <person name="Schmutz J."/>
            <person name="Larimer F."/>
            <person name="Land M."/>
            <person name="Hauser L."/>
            <person name="Kyrpides N."/>
            <person name="Kim E."/>
            <person name="Stephens C."/>
            <person name="Richardson P."/>
        </authorList>
    </citation>
    <scope>NUCLEOTIDE SEQUENCE [LARGE SCALE GENOMIC DNA]</scope>
    <source>
        <strain evidence="8">K31</strain>
    </source>
</reference>